<dbReference type="Pfam" id="PF01699">
    <property type="entry name" value="Na_Ca_ex"/>
    <property type="match status" value="2"/>
</dbReference>
<evidence type="ECO:0000256" key="19">
    <source>
        <dbReference type="SAM" id="Phobius"/>
    </source>
</evidence>
<keyword evidence="7" id="KW-0732">Signal</keyword>
<evidence type="ECO:0000259" key="20">
    <source>
        <dbReference type="SMART" id="SM00237"/>
    </source>
</evidence>
<evidence type="ECO:0000313" key="22">
    <source>
        <dbReference type="Proteomes" id="UP001189429"/>
    </source>
</evidence>
<feature type="domain" description="Calx-beta" evidence="20">
    <location>
        <begin position="519"/>
        <end position="620"/>
    </location>
</feature>
<evidence type="ECO:0000256" key="17">
    <source>
        <dbReference type="ARBA" id="ARBA00033667"/>
    </source>
</evidence>
<sequence length="931" mass="101011">MSDWELCEPGGAGIVLPLFGDAEQDWPRALRIVLYLLGLAWLFQGVGVVCDSFMDSIEQITSRKERRFDRQRDRYVTVVVWNATMANLTLMALGSSAPEILLSVIETFSLEFFSGKLGPSTIVGSAAFNLLVITAICIVAIPDNEVRHINETSVYAVTATFSVFAYAWTVFVLKITSPNVIELWEGVATFLMLPLLLVLAYAADKGHLDKFFSKTGVQQPTEPKAVLDPGISREDLAELEAKVRQTHSAENLSSRQVAKLLQFYYAQPTTRAGYRRMSRVRTKERLPGGRTAEQQNSTTFKKNRVVPVMEGIKEEMVAGTGETGDAAAAASRLAAGTPDSSKEAAQTVLDVKEQDAAGQRRAPDASSAAWPQQAGTGEAGEAICPPAPLPPQPPLPGHATPALPEEVEPPQLPRRPSMASPVGFELQRVAVIWGTRAVRLGVTRREALDDPLSVAFRTREGTAKASIDFVPTEGRLEFAPSQGEGHILIELTATRPSGENQEFHVDLLNPETDLLLSTVSVVSLVDDEPGMLQFQNTAIKVVEGAEDSEVDIVVERCDGCGGKVGCKYHTEDCSAVAGVDYEAAEGVVELEAHQTSATITLKIKRRGRCERTDMLRLVLSDPIGGARFDPRGDGGSESCIAYVIIEPNKEQSARINGILEVISSNWQKAHPNHSSWRAKFVEALQVDPSYESDGEDGEQYESPSPWERFLMWFTHILTLPWKLLFALVPPPGYCGGWACFFASLFGIGCVTAVVKDMAGLLGCVMRIPDEVTAITLVALGTSLPDTFASKTAAMQDPFADASIGNVTGSNSVNVFLGLGLPWMIGSLYWVIGGTDAGVAEWNRRYGGSNPPSWARDFQSGALVVEAGSLTFCVMVFTCCAFACILMLWIRRVTVGGELGGPVRLKYACAAFLLLLWVLFVGLSSFEMLRAK</sequence>
<dbReference type="InterPro" id="IPR004837">
    <property type="entry name" value="NaCa_Exmemb"/>
</dbReference>
<feature type="transmembrane region" description="Helical" evidence="19">
    <location>
        <begin position="153"/>
        <end position="171"/>
    </location>
</feature>
<evidence type="ECO:0000256" key="7">
    <source>
        <dbReference type="ARBA" id="ARBA00022729"/>
    </source>
</evidence>
<keyword evidence="14 19" id="KW-0472">Membrane</keyword>
<feature type="transmembrane region" description="Helical" evidence="19">
    <location>
        <begin position="75"/>
        <end position="97"/>
    </location>
</feature>
<dbReference type="Proteomes" id="UP001189429">
    <property type="component" value="Unassembled WGS sequence"/>
</dbReference>
<evidence type="ECO:0000256" key="1">
    <source>
        <dbReference type="ARBA" id="ARBA00004651"/>
    </source>
</evidence>
<feature type="transmembrane region" description="Helical" evidence="19">
    <location>
        <begin position="862"/>
        <end position="889"/>
    </location>
</feature>
<keyword evidence="16" id="KW-0739">Sodium transport</keyword>
<evidence type="ECO:0000256" key="6">
    <source>
        <dbReference type="ARBA" id="ARBA00022723"/>
    </source>
</evidence>
<comment type="subcellular location">
    <subcellularLocation>
        <location evidence="1">Cell membrane</location>
        <topology evidence="1">Multi-pass membrane protein</topology>
    </subcellularLocation>
</comment>
<evidence type="ECO:0000256" key="9">
    <source>
        <dbReference type="ARBA" id="ARBA00022837"/>
    </source>
</evidence>
<evidence type="ECO:0000256" key="18">
    <source>
        <dbReference type="SAM" id="MobiDB-lite"/>
    </source>
</evidence>
<evidence type="ECO:0000256" key="3">
    <source>
        <dbReference type="ARBA" id="ARBA00022448"/>
    </source>
</evidence>
<feature type="transmembrane region" description="Helical" evidence="19">
    <location>
        <begin position="32"/>
        <end position="54"/>
    </location>
</feature>
<keyword evidence="5 19" id="KW-0812">Transmembrane</keyword>
<gene>
    <name evidence="21" type="ORF">PCOR1329_LOCUS75917</name>
</gene>
<feature type="transmembrane region" description="Helical" evidence="19">
    <location>
        <begin position="735"/>
        <end position="754"/>
    </location>
</feature>
<evidence type="ECO:0000256" key="8">
    <source>
        <dbReference type="ARBA" id="ARBA00022737"/>
    </source>
</evidence>
<feature type="transmembrane region" description="Helical" evidence="19">
    <location>
        <begin position="117"/>
        <end position="141"/>
    </location>
</feature>
<dbReference type="PANTHER" id="PTHR11878">
    <property type="entry name" value="SODIUM/CALCIUM EXCHANGER"/>
    <property type="match status" value="1"/>
</dbReference>
<comment type="catalytic activity">
    <reaction evidence="17">
        <text>Ca(2+)(in) + 3 Na(+)(out) = Ca(2+)(out) + 3 Na(+)(in)</text>
        <dbReference type="Rhea" id="RHEA:69955"/>
        <dbReference type="ChEBI" id="CHEBI:29101"/>
        <dbReference type="ChEBI" id="CHEBI:29108"/>
    </reaction>
</comment>
<accession>A0ABN9XEC1</accession>
<dbReference type="PANTHER" id="PTHR11878:SF65">
    <property type="entry name" value="NA_CA-EXCHANGE PROTEIN, ISOFORM G"/>
    <property type="match status" value="1"/>
</dbReference>
<evidence type="ECO:0000256" key="16">
    <source>
        <dbReference type="ARBA" id="ARBA00023201"/>
    </source>
</evidence>
<evidence type="ECO:0000313" key="21">
    <source>
        <dbReference type="EMBL" id="CAK0897864.1"/>
    </source>
</evidence>
<keyword evidence="6" id="KW-0479">Metal-binding</keyword>
<evidence type="ECO:0000256" key="15">
    <source>
        <dbReference type="ARBA" id="ARBA00023180"/>
    </source>
</evidence>
<feature type="domain" description="Calx-beta" evidence="20">
    <location>
        <begin position="407"/>
        <end position="508"/>
    </location>
</feature>
<dbReference type="InterPro" id="IPR003644">
    <property type="entry name" value="Calx_beta"/>
</dbReference>
<dbReference type="InterPro" id="IPR038081">
    <property type="entry name" value="CalX-like_sf"/>
</dbReference>
<keyword evidence="8" id="KW-0677">Repeat</keyword>
<evidence type="ECO:0000256" key="2">
    <source>
        <dbReference type="ARBA" id="ARBA00007489"/>
    </source>
</evidence>
<keyword evidence="10" id="KW-0112">Calmodulin-binding</keyword>
<comment type="similarity">
    <text evidence="2">Belongs to the Ca(2+):cation antiporter (CaCA) (TC 2.A.19) family. SLC8 subfamily.</text>
</comment>
<keyword evidence="4" id="KW-1003">Cell membrane</keyword>
<keyword evidence="13" id="KW-0406">Ion transport</keyword>
<evidence type="ECO:0000256" key="13">
    <source>
        <dbReference type="ARBA" id="ARBA00023065"/>
    </source>
</evidence>
<feature type="transmembrane region" description="Helical" evidence="19">
    <location>
        <begin position="904"/>
        <end position="925"/>
    </location>
</feature>
<evidence type="ECO:0000256" key="11">
    <source>
        <dbReference type="ARBA" id="ARBA00022989"/>
    </source>
</evidence>
<dbReference type="InterPro" id="IPR051171">
    <property type="entry name" value="CaCA"/>
</dbReference>
<keyword evidence="9" id="KW-0106">Calcium</keyword>
<evidence type="ECO:0000256" key="12">
    <source>
        <dbReference type="ARBA" id="ARBA00023053"/>
    </source>
</evidence>
<keyword evidence="12" id="KW-0915">Sodium</keyword>
<dbReference type="Gene3D" id="2.60.40.2030">
    <property type="match status" value="2"/>
</dbReference>
<comment type="caution">
    <text evidence="21">The sequence shown here is derived from an EMBL/GenBank/DDBJ whole genome shotgun (WGS) entry which is preliminary data.</text>
</comment>
<dbReference type="InterPro" id="IPR044880">
    <property type="entry name" value="NCX_ion-bd_dom_sf"/>
</dbReference>
<keyword evidence="11 19" id="KW-1133">Transmembrane helix</keyword>
<feature type="transmembrane region" description="Helical" evidence="19">
    <location>
        <begin position="183"/>
        <end position="203"/>
    </location>
</feature>
<dbReference type="Pfam" id="PF03160">
    <property type="entry name" value="Calx-beta"/>
    <property type="match status" value="1"/>
</dbReference>
<evidence type="ECO:0000256" key="5">
    <source>
        <dbReference type="ARBA" id="ARBA00022692"/>
    </source>
</evidence>
<organism evidence="21 22">
    <name type="scientific">Prorocentrum cordatum</name>
    <dbReference type="NCBI Taxonomy" id="2364126"/>
    <lineage>
        <taxon>Eukaryota</taxon>
        <taxon>Sar</taxon>
        <taxon>Alveolata</taxon>
        <taxon>Dinophyceae</taxon>
        <taxon>Prorocentrales</taxon>
        <taxon>Prorocentraceae</taxon>
        <taxon>Prorocentrum</taxon>
    </lineage>
</organism>
<dbReference type="PRINTS" id="PR01259">
    <property type="entry name" value="NACAEXCHNGR"/>
</dbReference>
<name>A0ABN9XEC1_9DINO</name>
<feature type="compositionally biased region" description="Pro residues" evidence="18">
    <location>
        <begin position="385"/>
        <end position="396"/>
    </location>
</feature>
<keyword evidence="22" id="KW-1185">Reference proteome</keyword>
<protein>
    <recommendedName>
        <fullName evidence="20">Calx-beta domain-containing protein</fullName>
    </recommendedName>
</protein>
<evidence type="ECO:0000256" key="14">
    <source>
        <dbReference type="ARBA" id="ARBA00023136"/>
    </source>
</evidence>
<dbReference type="Gene3D" id="1.20.1420.30">
    <property type="entry name" value="NCX, central ion-binding region"/>
    <property type="match status" value="2"/>
</dbReference>
<feature type="region of interest" description="Disordered" evidence="18">
    <location>
        <begin position="353"/>
        <end position="419"/>
    </location>
</feature>
<dbReference type="EMBL" id="CAUYUJ010020392">
    <property type="protein sequence ID" value="CAK0897864.1"/>
    <property type="molecule type" value="Genomic_DNA"/>
</dbReference>
<keyword evidence="15" id="KW-0325">Glycoprotein</keyword>
<dbReference type="SUPFAM" id="SSF141072">
    <property type="entry name" value="CalX-like"/>
    <property type="match status" value="2"/>
</dbReference>
<evidence type="ECO:0000256" key="10">
    <source>
        <dbReference type="ARBA" id="ARBA00022860"/>
    </source>
</evidence>
<feature type="transmembrane region" description="Helical" evidence="19">
    <location>
        <begin position="709"/>
        <end position="729"/>
    </location>
</feature>
<keyword evidence="3" id="KW-0813">Transport</keyword>
<dbReference type="SMART" id="SM00237">
    <property type="entry name" value="Calx_beta"/>
    <property type="match status" value="2"/>
</dbReference>
<evidence type="ECO:0000256" key="4">
    <source>
        <dbReference type="ARBA" id="ARBA00022475"/>
    </source>
</evidence>
<dbReference type="InterPro" id="IPR004836">
    <property type="entry name" value="Na_Ca_Ex"/>
</dbReference>
<reference evidence="21" key="1">
    <citation type="submission" date="2023-10" db="EMBL/GenBank/DDBJ databases">
        <authorList>
            <person name="Chen Y."/>
            <person name="Shah S."/>
            <person name="Dougan E. K."/>
            <person name="Thang M."/>
            <person name="Chan C."/>
        </authorList>
    </citation>
    <scope>NUCLEOTIDE SEQUENCE [LARGE SCALE GENOMIC DNA]</scope>
</reference>
<proteinExistence type="inferred from homology"/>